<comment type="caution">
    <text evidence="3">The sequence shown here is derived from an EMBL/GenBank/DDBJ whole genome shotgun (WGS) entry which is preliminary data.</text>
</comment>
<dbReference type="InterPro" id="IPR001543">
    <property type="entry name" value="FliN-like_C"/>
</dbReference>
<dbReference type="OrthoDB" id="7824563at2"/>
<dbReference type="SUPFAM" id="SSF101801">
    <property type="entry name" value="Surface presentation of antigens (SPOA)"/>
    <property type="match status" value="1"/>
</dbReference>
<dbReference type="HOGENOM" id="CLU_052341_0_0_5"/>
<keyword evidence="4" id="KW-1185">Reference proteome</keyword>
<keyword evidence="3" id="KW-0969">Cilium</keyword>
<evidence type="ECO:0000313" key="3">
    <source>
        <dbReference type="EMBL" id="EPX80157.1"/>
    </source>
</evidence>
<keyword evidence="3" id="KW-0966">Cell projection</keyword>
<evidence type="ECO:0000313" key="4">
    <source>
        <dbReference type="Proteomes" id="UP000015351"/>
    </source>
</evidence>
<dbReference type="RefSeq" id="WP_021100063.1">
    <property type="nucleotide sequence ID" value="NZ_KE557306.1"/>
</dbReference>
<feature type="region of interest" description="Disordered" evidence="1">
    <location>
        <begin position="280"/>
        <end position="336"/>
    </location>
</feature>
<evidence type="ECO:0000256" key="1">
    <source>
        <dbReference type="SAM" id="MobiDB-lite"/>
    </source>
</evidence>
<dbReference type="STRING" id="1123360.thalar_01495"/>
<gene>
    <name evidence="3" type="ORF">thalar_01495</name>
</gene>
<reference evidence="4" key="1">
    <citation type="journal article" date="2013" name="Stand. Genomic Sci.">
        <title>Genome sequence of the Litoreibacter arenae type strain (DSM 19593(T)), a member of the Roseobacter clade isolated from sea sand.</title>
        <authorList>
            <person name="Riedel T."/>
            <person name="Fiebig A."/>
            <person name="Petersen J."/>
            <person name="Gronow S."/>
            <person name="Kyrpides N.C."/>
            <person name="Goker M."/>
            <person name="Klenk H.P."/>
        </authorList>
    </citation>
    <scope>NUCLEOTIDE SEQUENCE [LARGE SCALE GENOMIC DNA]</scope>
    <source>
        <strain evidence="4">DSM 19593</strain>
    </source>
</reference>
<dbReference type="eggNOG" id="COG1868">
    <property type="taxonomic scope" value="Bacteria"/>
</dbReference>
<dbReference type="Proteomes" id="UP000015351">
    <property type="component" value="Unassembled WGS sequence"/>
</dbReference>
<dbReference type="Pfam" id="PF01052">
    <property type="entry name" value="FliMN_C"/>
    <property type="match status" value="1"/>
</dbReference>
<dbReference type="AlphaFoldDB" id="S9QK62"/>
<feature type="domain" description="Flagellar motor switch protein FliN-like C-terminal" evidence="2">
    <location>
        <begin position="212"/>
        <end position="280"/>
    </location>
</feature>
<organism evidence="3 4">
    <name type="scientific">Litoreibacter arenae DSM 19593</name>
    <dbReference type="NCBI Taxonomy" id="1123360"/>
    <lineage>
        <taxon>Bacteria</taxon>
        <taxon>Pseudomonadati</taxon>
        <taxon>Pseudomonadota</taxon>
        <taxon>Alphaproteobacteria</taxon>
        <taxon>Rhodobacterales</taxon>
        <taxon>Roseobacteraceae</taxon>
        <taxon>Litoreibacter</taxon>
    </lineage>
</organism>
<dbReference type="EMBL" id="AONI01000009">
    <property type="protein sequence ID" value="EPX80157.1"/>
    <property type="molecule type" value="Genomic_DNA"/>
</dbReference>
<sequence>MTGPNTAFARMVRPQKPKRGASHVLLEDIADTLFRGPAKTGHGIDLLVRDAQAECLPQVKALERIPEIAVPHMLERTDGAAGLIVFDGALVDALIEQQTLGRISAAPRVARPVTSIDAALSSGFATSVVGKLAALCVERRDASALSGFEYGKPQTDRAALSLAMAEKAYDVLRLTLDLGLGLKSGQALLMFPAIATAEQQTPRKINPAMVALLQDAPLRLDAVLPSVRLPVKTLLGLAPDSVITLPDDILGRAQLRVGRQPVLLKGRVGQLNGRRAIRLDAAPGDQPTPAVEHSKPPQIVAGTDENGDAAAPAGGTDLATVGSEPATPAAPELAST</sequence>
<name>S9QK62_9RHOB</name>
<protein>
    <submittedName>
        <fullName evidence="3">Flagellar motor switch protein</fullName>
    </submittedName>
</protein>
<accession>S9QK62</accession>
<evidence type="ECO:0000259" key="2">
    <source>
        <dbReference type="Pfam" id="PF01052"/>
    </source>
</evidence>
<proteinExistence type="predicted"/>
<dbReference type="InterPro" id="IPR036429">
    <property type="entry name" value="SpoA-like_sf"/>
</dbReference>
<dbReference type="Gene3D" id="2.30.330.10">
    <property type="entry name" value="SpoA-like"/>
    <property type="match status" value="1"/>
</dbReference>
<keyword evidence="3" id="KW-0282">Flagellum</keyword>